<dbReference type="AlphaFoldDB" id="A0AAE3IKD1"/>
<organism evidence="1 2">
    <name type="scientific">Haoranjiania flava</name>
    <dbReference type="NCBI Taxonomy" id="1856322"/>
    <lineage>
        <taxon>Bacteria</taxon>
        <taxon>Pseudomonadati</taxon>
        <taxon>Bacteroidota</taxon>
        <taxon>Chitinophagia</taxon>
        <taxon>Chitinophagales</taxon>
        <taxon>Chitinophagaceae</taxon>
        <taxon>Haoranjiania</taxon>
    </lineage>
</organism>
<comment type="caution">
    <text evidence="1">The sequence shown here is derived from an EMBL/GenBank/DDBJ whole genome shotgun (WGS) entry which is preliminary data.</text>
</comment>
<proteinExistence type="predicted"/>
<dbReference type="InterPro" id="IPR012657">
    <property type="entry name" value="23S_rRNA-intervening_sequence"/>
</dbReference>
<evidence type="ECO:0000313" key="2">
    <source>
        <dbReference type="Proteomes" id="UP001209317"/>
    </source>
</evidence>
<name>A0AAE3IKD1_9BACT</name>
<dbReference type="Gene3D" id="1.20.1440.60">
    <property type="entry name" value="23S rRNA-intervening sequence"/>
    <property type="match status" value="1"/>
</dbReference>
<sequence>MKPHKRLKAWSESIVLVKQVYGITKSFPKEELLGITFQLRRATLSIPLNIAEGAARSTKKEFVRFLDIAIASLSEVDTIFIIAFELNYLNESDFESLTNQLDQIGKLMYGLKKSLVSKM</sequence>
<keyword evidence="2" id="KW-1185">Reference proteome</keyword>
<dbReference type="Proteomes" id="UP001209317">
    <property type="component" value="Unassembled WGS sequence"/>
</dbReference>
<dbReference type="Pfam" id="PF05635">
    <property type="entry name" value="23S_rRNA_IVP"/>
    <property type="match status" value="1"/>
</dbReference>
<dbReference type="NCBIfam" id="TIGR02436">
    <property type="entry name" value="four helix bundle protein"/>
    <property type="match status" value="1"/>
</dbReference>
<dbReference type="PANTHER" id="PTHR38471">
    <property type="entry name" value="FOUR HELIX BUNDLE PROTEIN"/>
    <property type="match status" value="1"/>
</dbReference>
<dbReference type="InterPro" id="IPR036583">
    <property type="entry name" value="23S_rRNA_IVS_sf"/>
</dbReference>
<accession>A0AAE3IKD1</accession>
<gene>
    <name evidence="1" type="ORF">OD355_05095</name>
</gene>
<evidence type="ECO:0000313" key="1">
    <source>
        <dbReference type="EMBL" id="MCU7693892.1"/>
    </source>
</evidence>
<dbReference type="SUPFAM" id="SSF158446">
    <property type="entry name" value="IVS-encoded protein-like"/>
    <property type="match status" value="1"/>
</dbReference>
<reference evidence="1" key="1">
    <citation type="submission" date="2022-10" db="EMBL/GenBank/DDBJ databases">
        <authorList>
            <person name="Kim H.S."/>
            <person name="Kim J.-S."/>
            <person name="Suh M.K."/>
            <person name="Eom M.K."/>
            <person name="Lee J.-S."/>
        </authorList>
    </citation>
    <scope>NUCLEOTIDE SEQUENCE</scope>
    <source>
        <strain evidence="1">LIP-5</strain>
    </source>
</reference>
<dbReference type="EMBL" id="JAOTPL010000005">
    <property type="protein sequence ID" value="MCU7693892.1"/>
    <property type="molecule type" value="Genomic_DNA"/>
</dbReference>
<protein>
    <submittedName>
        <fullName evidence="1">Four helix bundle protein</fullName>
    </submittedName>
</protein>
<dbReference type="CDD" id="cd16377">
    <property type="entry name" value="23S_rRNA_IVP_like"/>
    <property type="match status" value="1"/>
</dbReference>
<dbReference type="PANTHER" id="PTHR38471:SF2">
    <property type="entry name" value="FOUR HELIX BUNDLE PROTEIN"/>
    <property type="match status" value="1"/>
</dbReference>
<dbReference type="RefSeq" id="WP_263037380.1">
    <property type="nucleotide sequence ID" value="NZ_JAOTPL010000005.1"/>
</dbReference>